<evidence type="ECO:0000256" key="2">
    <source>
        <dbReference type="ARBA" id="ARBA00023136"/>
    </source>
</evidence>
<organism evidence="3 4">
    <name type="scientific">Amycolatopsis saalfeldensis</name>
    <dbReference type="NCBI Taxonomy" id="394193"/>
    <lineage>
        <taxon>Bacteria</taxon>
        <taxon>Bacillati</taxon>
        <taxon>Actinomycetota</taxon>
        <taxon>Actinomycetes</taxon>
        <taxon>Pseudonocardiales</taxon>
        <taxon>Pseudonocardiaceae</taxon>
        <taxon>Amycolatopsis</taxon>
    </lineage>
</organism>
<keyword evidence="4" id="KW-1185">Reference proteome</keyword>
<dbReference type="PANTHER" id="PTHR37042">
    <property type="entry name" value="OUTER MEMBRANE PROTEIN RV1973"/>
    <property type="match status" value="1"/>
</dbReference>
<evidence type="ECO:0000313" key="3">
    <source>
        <dbReference type="EMBL" id="SEP34214.1"/>
    </source>
</evidence>
<dbReference type="STRING" id="394193.SAMN04489732_106209"/>
<protein>
    <submittedName>
        <fullName evidence="3">Mce-associated membrane protein</fullName>
    </submittedName>
</protein>
<dbReference type="RefSeq" id="WP_091617723.1">
    <property type="nucleotide sequence ID" value="NZ_FOEF01000006.1"/>
</dbReference>
<proteinExistence type="predicted"/>
<reference evidence="3 4" key="1">
    <citation type="submission" date="2016-10" db="EMBL/GenBank/DDBJ databases">
        <authorList>
            <person name="de Groot N.N."/>
        </authorList>
    </citation>
    <scope>NUCLEOTIDE SEQUENCE [LARGE SCALE GENOMIC DNA]</scope>
    <source>
        <strain evidence="3 4">DSM 44993</strain>
    </source>
</reference>
<dbReference type="GO" id="GO:0016020">
    <property type="term" value="C:membrane"/>
    <property type="evidence" value="ECO:0007669"/>
    <property type="project" value="UniProtKB-SubCell"/>
</dbReference>
<dbReference type="EMBL" id="FOEF01000006">
    <property type="protein sequence ID" value="SEP34214.1"/>
    <property type="molecule type" value="Genomic_DNA"/>
</dbReference>
<dbReference type="AlphaFoldDB" id="A0A1H8X2S9"/>
<keyword evidence="2" id="KW-0472">Membrane</keyword>
<accession>A0A1H8X2S9</accession>
<evidence type="ECO:0000256" key="1">
    <source>
        <dbReference type="ARBA" id="ARBA00004370"/>
    </source>
</evidence>
<dbReference type="OrthoDB" id="3638080at2"/>
<dbReference type="Proteomes" id="UP000198582">
    <property type="component" value="Unassembled WGS sequence"/>
</dbReference>
<sequence>MPARLLGVVAALAVLAAAWFGWSWWQAAHDDSLARGRDRDAVLAAASTELVTLNTIDYRTGAADVDRWIGAATGQYGHDLSGDRQLQIDRATSTKTVSTASLVQAAVTELDPAAGTARLIAVLDVRVGTAGAAPVPKQSRLTVDFARVGDAWKVGAVQAVGS</sequence>
<dbReference type="PANTHER" id="PTHR37042:SF4">
    <property type="entry name" value="OUTER MEMBRANE PROTEIN RV1973"/>
    <property type="match status" value="1"/>
</dbReference>
<name>A0A1H8X2S9_9PSEU</name>
<comment type="subcellular location">
    <subcellularLocation>
        <location evidence="1">Membrane</location>
    </subcellularLocation>
</comment>
<evidence type="ECO:0000313" key="4">
    <source>
        <dbReference type="Proteomes" id="UP000198582"/>
    </source>
</evidence>
<gene>
    <name evidence="3" type="ORF">SAMN04489732_106209</name>
</gene>